<feature type="chain" id="PRO_5021771373" evidence="4">
    <location>
        <begin position="24"/>
        <end position="455"/>
    </location>
</feature>
<dbReference type="Pfam" id="PF13202">
    <property type="entry name" value="EF-hand_5"/>
    <property type="match status" value="4"/>
</dbReference>
<evidence type="ECO:0000313" key="7">
    <source>
        <dbReference type="Proteomes" id="UP000318538"/>
    </source>
</evidence>
<feature type="compositionally biased region" description="Gly residues" evidence="3">
    <location>
        <begin position="39"/>
        <end position="72"/>
    </location>
</feature>
<keyword evidence="4" id="KW-0732">Signal</keyword>
<feature type="compositionally biased region" description="Basic and acidic residues" evidence="3">
    <location>
        <begin position="129"/>
        <end position="139"/>
    </location>
</feature>
<dbReference type="PANTHER" id="PTHR10827:SF98">
    <property type="entry name" value="45 KDA CALCIUM-BINDING PROTEIN"/>
    <property type="match status" value="1"/>
</dbReference>
<dbReference type="EMBL" id="CP036525">
    <property type="protein sequence ID" value="QDT06038.1"/>
    <property type="molecule type" value="Genomic_DNA"/>
</dbReference>
<proteinExistence type="predicted"/>
<keyword evidence="7" id="KW-1185">Reference proteome</keyword>
<dbReference type="SUPFAM" id="SSF47473">
    <property type="entry name" value="EF-hand"/>
    <property type="match status" value="2"/>
</dbReference>
<dbReference type="PANTHER" id="PTHR10827">
    <property type="entry name" value="RETICULOCALBIN"/>
    <property type="match status" value="1"/>
</dbReference>
<evidence type="ECO:0000313" key="6">
    <source>
        <dbReference type="EMBL" id="QDT06038.1"/>
    </source>
</evidence>
<name>A0A517NG30_9BACT</name>
<evidence type="ECO:0000256" key="3">
    <source>
        <dbReference type="SAM" id="MobiDB-lite"/>
    </source>
</evidence>
<feature type="domain" description="EF-hand" evidence="5">
    <location>
        <begin position="430"/>
        <end position="455"/>
    </location>
</feature>
<dbReference type="InterPro" id="IPR018247">
    <property type="entry name" value="EF_Hand_1_Ca_BS"/>
</dbReference>
<evidence type="ECO:0000259" key="5">
    <source>
        <dbReference type="PROSITE" id="PS50222"/>
    </source>
</evidence>
<feature type="region of interest" description="Disordered" evidence="3">
    <location>
        <begin position="22"/>
        <end position="157"/>
    </location>
</feature>
<evidence type="ECO:0000256" key="1">
    <source>
        <dbReference type="ARBA" id="ARBA00022723"/>
    </source>
</evidence>
<feature type="signal peptide" evidence="4">
    <location>
        <begin position="1"/>
        <end position="23"/>
    </location>
</feature>
<dbReference type="AlphaFoldDB" id="A0A517NG30"/>
<keyword evidence="2" id="KW-0677">Repeat</keyword>
<keyword evidence="1" id="KW-0479">Metal-binding</keyword>
<accession>A0A517NG30</accession>
<feature type="compositionally biased region" description="Basic and acidic residues" evidence="3">
    <location>
        <begin position="253"/>
        <end position="274"/>
    </location>
</feature>
<feature type="compositionally biased region" description="Basic and acidic residues" evidence="3">
    <location>
        <begin position="195"/>
        <end position="222"/>
    </location>
</feature>
<gene>
    <name evidence="6" type="ORF">K227x_44450</name>
</gene>
<dbReference type="Gene3D" id="1.10.238.10">
    <property type="entry name" value="EF-hand"/>
    <property type="match status" value="3"/>
</dbReference>
<feature type="compositionally biased region" description="Low complexity" evidence="3">
    <location>
        <begin position="143"/>
        <end position="154"/>
    </location>
</feature>
<feature type="compositionally biased region" description="Low complexity" evidence="3">
    <location>
        <begin position="357"/>
        <end position="393"/>
    </location>
</feature>
<protein>
    <submittedName>
        <fullName evidence="6">EF hand</fullName>
    </submittedName>
</protein>
<evidence type="ECO:0000256" key="4">
    <source>
        <dbReference type="SAM" id="SignalP"/>
    </source>
</evidence>
<dbReference type="Proteomes" id="UP000318538">
    <property type="component" value="Chromosome"/>
</dbReference>
<dbReference type="SMART" id="SM00054">
    <property type="entry name" value="EFh"/>
    <property type="match status" value="4"/>
</dbReference>
<dbReference type="InterPro" id="IPR002048">
    <property type="entry name" value="EF_hand_dom"/>
</dbReference>
<feature type="region of interest" description="Disordered" evidence="3">
    <location>
        <begin position="349"/>
        <end position="393"/>
    </location>
</feature>
<dbReference type="KEGG" id="rlc:K227x_44450"/>
<feature type="region of interest" description="Disordered" evidence="3">
    <location>
        <begin position="193"/>
        <end position="237"/>
    </location>
</feature>
<feature type="compositionally biased region" description="Low complexity" evidence="3">
    <location>
        <begin position="117"/>
        <end position="128"/>
    </location>
</feature>
<dbReference type="InterPro" id="IPR011992">
    <property type="entry name" value="EF-hand-dom_pair"/>
</dbReference>
<feature type="region of interest" description="Disordered" evidence="3">
    <location>
        <begin position="251"/>
        <end position="307"/>
    </location>
</feature>
<organism evidence="6 7">
    <name type="scientific">Rubripirellula lacrimiformis</name>
    <dbReference type="NCBI Taxonomy" id="1930273"/>
    <lineage>
        <taxon>Bacteria</taxon>
        <taxon>Pseudomonadati</taxon>
        <taxon>Planctomycetota</taxon>
        <taxon>Planctomycetia</taxon>
        <taxon>Pirellulales</taxon>
        <taxon>Pirellulaceae</taxon>
        <taxon>Rubripirellula</taxon>
    </lineage>
</organism>
<dbReference type="GO" id="GO:0005509">
    <property type="term" value="F:calcium ion binding"/>
    <property type="evidence" value="ECO:0007669"/>
    <property type="project" value="InterPro"/>
</dbReference>
<feature type="domain" description="EF-hand" evidence="5">
    <location>
        <begin position="196"/>
        <end position="231"/>
    </location>
</feature>
<dbReference type="PROSITE" id="PS00018">
    <property type="entry name" value="EF_HAND_1"/>
    <property type="match status" value="4"/>
</dbReference>
<evidence type="ECO:0000256" key="2">
    <source>
        <dbReference type="ARBA" id="ARBA00022737"/>
    </source>
</evidence>
<sequence length="455" mass="48252" precursor="true">MSMNTRTLTFLVLTLSASITALAQPPFGGGDRGGDRGGRGGPPGGGDRGGGGFPGGGDRGGGGGRGGPPGGDRGSRGGFDPSSIMDRLDANKNGVLDPDEQQGPAQFLIGRMQQSDPSIKPGKPIPISKIKDAFEKMRGGGDSSSRGGSSNDGRSAADEALIPELLVPGFGEEVEASLLMGFGPKAEMLSVPVTDADRKEASETMRRYDRNRNGMVDKEEVSSRFSGNPMDFDRNKDGKLSLDELAVRYARRRQGEEDAKKSKRDDRRGRKEEGSGEIVDVYNGRNSYRVTSGRSKPEGLPGYFTDLDANSDGQVTMAEFATDWNDETVRRFFDSDFNRDGVITADESLRAVEEGPASQMSSGSVASTSSSAASSGSSSSDSASPAAPVAGGKADPKYVKLVARIVSRYDKNNDDALTPSEWESMLMSPAAADANRDGKITIEEYALWMQSKQPR</sequence>
<feature type="compositionally biased region" description="Polar residues" evidence="3">
    <location>
        <begin position="284"/>
        <end position="294"/>
    </location>
</feature>
<reference evidence="6 7" key="1">
    <citation type="submission" date="2019-02" db="EMBL/GenBank/DDBJ databases">
        <title>Deep-cultivation of Planctomycetes and their phenomic and genomic characterization uncovers novel biology.</title>
        <authorList>
            <person name="Wiegand S."/>
            <person name="Jogler M."/>
            <person name="Boedeker C."/>
            <person name="Pinto D."/>
            <person name="Vollmers J."/>
            <person name="Rivas-Marin E."/>
            <person name="Kohn T."/>
            <person name="Peeters S.H."/>
            <person name="Heuer A."/>
            <person name="Rast P."/>
            <person name="Oberbeckmann S."/>
            <person name="Bunk B."/>
            <person name="Jeske O."/>
            <person name="Meyerdierks A."/>
            <person name="Storesund J.E."/>
            <person name="Kallscheuer N."/>
            <person name="Luecker S."/>
            <person name="Lage O.M."/>
            <person name="Pohl T."/>
            <person name="Merkel B.J."/>
            <person name="Hornburger P."/>
            <person name="Mueller R.-W."/>
            <person name="Bruemmer F."/>
            <person name="Labrenz M."/>
            <person name="Spormann A.M."/>
            <person name="Op den Camp H."/>
            <person name="Overmann J."/>
            <person name="Amann R."/>
            <person name="Jetten M.S.M."/>
            <person name="Mascher T."/>
            <person name="Medema M.H."/>
            <person name="Devos D.P."/>
            <person name="Kaster A.-K."/>
            <person name="Ovreas L."/>
            <person name="Rohde M."/>
            <person name="Galperin M.Y."/>
            <person name="Jogler C."/>
        </authorList>
    </citation>
    <scope>NUCLEOTIDE SEQUENCE [LARGE SCALE GENOMIC DNA]</scope>
    <source>
        <strain evidence="6 7">K22_7</strain>
    </source>
</reference>
<dbReference type="PROSITE" id="PS50222">
    <property type="entry name" value="EF_HAND_2"/>
    <property type="match status" value="2"/>
</dbReference>